<dbReference type="InterPro" id="IPR006150">
    <property type="entry name" value="Cys_repeat_1"/>
</dbReference>
<dbReference type="SMART" id="SM00289">
    <property type="entry name" value="WR1"/>
    <property type="match status" value="6"/>
</dbReference>
<organism evidence="2 3">
    <name type="scientific">Loa loa</name>
    <name type="common">Eye worm</name>
    <name type="synonym">Filaria loa</name>
    <dbReference type="NCBI Taxonomy" id="7209"/>
    <lineage>
        <taxon>Eukaryota</taxon>
        <taxon>Metazoa</taxon>
        <taxon>Ecdysozoa</taxon>
        <taxon>Nematoda</taxon>
        <taxon>Chromadorea</taxon>
        <taxon>Rhabditida</taxon>
        <taxon>Spirurina</taxon>
        <taxon>Spiruromorpha</taxon>
        <taxon>Filarioidea</taxon>
        <taxon>Onchocercidae</taxon>
        <taxon>Loa</taxon>
    </lineage>
</organism>
<evidence type="ECO:0000259" key="1">
    <source>
        <dbReference type="Pfam" id="PF04942"/>
    </source>
</evidence>
<evidence type="ECO:0000313" key="3">
    <source>
        <dbReference type="WBParaSite" id="EN70_10609"/>
    </source>
</evidence>
<keyword evidence="2" id="KW-1185">Reference proteome</keyword>
<dbReference type="PANTHER" id="PTHR34150">
    <property type="entry name" value="PROTEIN CBG08832-RELATED"/>
    <property type="match status" value="1"/>
</dbReference>
<feature type="domain" description="CC" evidence="1">
    <location>
        <begin position="178"/>
        <end position="202"/>
    </location>
</feature>
<name>A0A1I7V746_LOALO</name>
<protein>
    <submittedName>
        <fullName evidence="3">CC domain-containing protein</fullName>
    </submittedName>
</protein>
<reference evidence="3" key="2">
    <citation type="submission" date="2016-11" db="UniProtKB">
        <authorList>
            <consortium name="WormBaseParasite"/>
        </authorList>
    </citation>
    <scope>IDENTIFICATION</scope>
</reference>
<dbReference type="AlphaFoldDB" id="A0A1I7V746"/>
<dbReference type="WBParaSite" id="EN70_10609">
    <property type="protein sequence ID" value="EN70_10609"/>
    <property type="gene ID" value="EN70_10609"/>
</dbReference>
<dbReference type="Proteomes" id="UP000095285">
    <property type="component" value="Unassembled WGS sequence"/>
</dbReference>
<dbReference type="STRING" id="7209.A0A1I7V746"/>
<dbReference type="Pfam" id="PF04942">
    <property type="entry name" value="CC"/>
    <property type="match status" value="2"/>
</dbReference>
<dbReference type="InterPro" id="IPR007026">
    <property type="entry name" value="CC_domain"/>
</dbReference>
<evidence type="ECO:0000313" key="2">
    <source>
        <dbReference type="Proteomes" id="UP000095285"/>
    </source>
</evidence>
<sequence>MERRRNEEGRRKKGCYYGQSAPSSSSDIACAFMRCSQNNPCHRGTCNNDGCPNGGSPVGTCISMRCARGYICSSGNICCPSYDYGIIMTSTTNPMKNPFLCTDGTQAAGACILGQCGQPFKCMNGLCCNVTNNTPRCLDGTPSVGACVFGQCGGDFVCTAGNICCSASSIGMCPNNAASIGTCINGLCPTGYTCINGQCCPQTSNTTFRCSNPNYALGPCVAGRCPDDGFQCDTTINSCCPLIDPVGPCIEPDDQCPPGNRCFKEGASPQCYKECGNRGTISGSPIDGACPTGTTLIFGYCCILKARLYNPIQASFFPERHTDHYSWPIASGKILKKFQF</sequence>
<reference evidence="2" key="1">
    <citation type="submission" date="2012-04" db="EMBL/GenBank/DDBJ databases">
        <title>The Genome Sequence of Loa loa.</title>
        <authorList>
            <consortium name="The Broad Institute Genome Sequencing Platform"/>
            <consortium name="Broad Institute Genome Sequencing Center for Infectious Disease"/>
            <person name="Nutman T.B."/>
            <person name="Fink D.L."/>
            <person name="Russ C."/>
            <person name="Young S."/>
            <person name="Zeng Q."/>
            <person name="Gargeya S."/>
            <person name="Alvarado L."/>
            <person name="Berlin A."/>
            <person name="Chapman S.B."/>
            <person name="Chen Z."/>
            <person name="Freedman E."/>
            <person name="Gellesch M."/>
            <person name="Goldberg J."/>
            <person name="Griggs A."/>
            <person name="Gujja S."/>
            <person name="Heilman E.R."/>
            <person name="Heiman D."/>
            <person name="Howarth C."/>
            <person name="Mehta T."/>
            <person name="Neiman D."/>
            <person name="Pearson M."/>
            <person name="Roberts A."/>
            <person name="Saif S."/>
            <person name="Shea T."/>
            <person name="Shenoy N."/>
            <person name="Sisk P."/>
            <person name="Stolte C."/>
            <person name="Sykes S."/>
            <person name="White J."/>
            <person name="Yandava C."/>
            <person name="Haas B."/>
            <person name="Henn M.R."/>
            <person name="Nusbaum C."/>
            <person name="Birren B."/>
        </authorList>
    </citation>
    <scope>NUCLEOTIDE SEQUENCE [LARGE SCALE GENOMIC DNA]</scope>
</reference>
<dbReference type="eggNOG" id="KOG1217">
    <property type="taxonomic scope" value="Eukaryota"/>
</dbReference>
<feature type="domain" description="CC" evidence="1">
    <location>
        <begin position="283"/>
        <end position="302"/>
    </location>
</feature>
<accession>A0A1I7V746</accession>
<proteinExistence type="predicted"/>